<proteinExistence type="predicted"/>
<dbReference type="Proteomes" id="UP000636709">
    <property type="component" value="Unassembled WGS sequence"/>
</dbReference>
<reference evidence="2" key="1">
    <citation type="submission" date="2020-07" db="EMBL/GenBank/DDBJ databases">
        <title>Genome sequence and genetic diversity analysis of an under-domesticated orphan crop, white fonio (Digitaria exilis).</title>
        <authorList>
            <person name="Bennetzen J.L."/>
            <person name="Chen S."/>
            <person name="Ma X."/>
            <person name="Wang X."/>
            <person name="Yssel A.E.J."/>
            <person name="Chaluvadi S.R."/>
            <person name="Johnson M."/>
            <person name="Gangashetty P."/>
            <person name="Hamidou F."/>
            <person name="Sanogo M.D."/>
            <person name="Zwaenepoel A."/>
            <person name="Wallace J."/>
            <person name="Van De Peer Y."/>
            <person name="Van Deynze A."/>
        </authorList>
    </citation>
    <scope>NUCLEOTIDE SEQUENCE</scope>
    <source>
        <tissue evidence="2">Leaves</tissue>
    </source>
</reference>
<dbReference type="AlphaFoldDB" id="A0A834ZYW8"/>
<name>A0A834ZYW8_9POAL</name>
<evidence type="ECO:0000313" key="3">
    <source>
        <dbReference type="Proteomes" id="UP000636709"/>
    </source>
</evidence>
<keyword evidence="3" id="KW-1185">Reference proteome</keyword>
<sequence>MVVGHSPPNSLFPSPRRQRPGLLSLSFSLPLTNVWARAVIFFLSPPSAVRVRVAFPWPRRLEPLNPQPQTLSFRCHRACRCSNPSLSRRRNSSFQASSSRFEFADRFRPVSPHHLASSRLRELAVATEPPLVVASFLRCLTLLSSLESWKTEFPSSSFAQLRRTSVERRRAPSSQVAENGPFERDQDQVYEEEEPQCFEEGKAFLRRMCPRCRQLRRAGYH</sequence>
<accession>A0A834ZYW8</accession>
<evidence type="ECO:0000256" key="1">
    <source>
        <dbReference type="SAM" id="MobiDB-lite"/>
    </source>
</evidence>
<protein>
    <submittedName>
        <fullName evidence="2">Uncharacterized protein</fullName>
    </submittedName>
</protein>
<comment type="caution">
    <text evidence="2">The sequence shown here is derived from an EMBL/GenBank/DDBJ whole genome shotgun (WGS) entry which is preliminary data.</text>
</comment>
<evidence type="ECO:0000313" key="2">
    <source>
        <dbReference type="EMBL" id="KAF8645838.1"/>
    </source>
</evidence>
<dbReference type="EMBL" id="JACEFO010002940">
    <property type="protein sequence ID" value="KAF8645838.1"/>
    <property type="molecule type" value="Genomic_DNA"/>
</dbReference>
<gene>
    <name evidence="2" type="ORF">HU200_066083</name>
</gene>
<organism evidence="2 3">
    <name type="scientific">Digitaria exilis</name>
    <dbReference type="NCBI Taxonomy" id="1010633"/>
    <lineage>
        <taxon>Eukaryota</taxon>
        <taxon>Viridiplantae</taxon>
        <taxon>Streptophyta</taxon>
        <taxon>Embryophyta</taxon>
        <taxon>Tracheophyta</taxon>
        <taxon>Spermatophyta</taxon>
        <taxon>Magnoliopsida</taxon>
        <taxon>Liliopsida</taxon>
        <taxon>Poales</taxon>
        <taxon>Poaceae</taxon>
        <taxon>PACMAD clade</taxon>
        <taxon>Panicoideae</taxon>
        <taxon>Panicodae</taxon>
        <taxon>Paniceae</taxon>
        <taxon>Anthephorinae</taxon>
        <taxon>Digitaria</taxon>
    </lineage>
</organism>
<feature type="region of interest" description="Disordered" evidence="1">
    <location>
        <begin position="169"/>
        <end position="190"/>
    </location>
</feature>